<accession>A0A160MA53</accession>
<organism evidence="1 2">
    <name type="scientific">Cytobacillus oceanisediminis 2691</name>
    <dbReference type="NCBI Taxonomy" id="1196031"/>
    <lineage>
        <taxon>Bacteria</taxon>
        <taxon>Bacillati</taxon>
        <taxon>Bacillota</taxon>
        <taxon>Bacilli</taxon>
        <taxon>Bacillales</taxon>
        <taxon>Bacillaceae</taxon>
        <taxon>Cytobacillus</taxon>
    </lineage>
</organism>
<dbReference type="Proteomes" id="UP000077856">
    <property type="component" value="Chromosome"/>
</dbReference>
<evidence type="ECO:0000313" key="1">
    <source>
        <dbReference type="EMBL" id="AND39602.1"/>
    </source>
</evidence>
<evidence type="ECO:0000313" key="2">
    <source>
        <dbReference type="Proteomes" id="UP000077856"/>
    </source>
</evidence>
<name>A0A160MA53_9BACI</name>
<dbReference type="EMBL" id="CP015506">
    <property type="protein sequence ID" value="AND39602.1"/>
    <property type="molecule type" value="Genomic_DNA"/>
</dbReference>
<proteinExistence type="predicted"/>
<dbReference type="RefSeq" id="WP_019381922.1">
    <property type="nucleotide sequence ID" value="NZ_CP015506.1"/>
</dbReference>
<gene>
    <name evidence="1" type="ORF">A361_10795</name>
</gene>
<protein>
    <submittedName>
        <fullName evidence="1">Uncharacterized protein</fullName>
    </submittedName>
</protein>
<dbReference type="AlphaFoldDB" id="A0A160MA53"/>
<reference evidence="1 2" key="1">
    <citation type="submission" date="2016-04" db="EMBL/GenBank/DDBJ databases">
        <title>Complete genome sequence of Bacillus oceanisediminis strain 2691.</title>
        <authorList>
            <person name="Jeong H."/>
            <person name="Kim H.J."/>
            <person name="Lee D.-W."/>
        </authorList>
    </citation>
    <scope>NUCLEOTIDE SEQUENCE [LARGE SCALE GENOMIC DNA]</scope>
    <source>
        <strain evidence="1 2">2691</strain>
    </source>
</reference>
<sequence>MSEWTKDSLRKQLFELMSDGKKVNPQSVGNIEGFYSAAKKLYGTYEEFLLEHGLNPAVCFHRNRNLNSIKSATGLLFEEVLGDILAELKLNVIQETVNGCRPDFIVRTPVSEKWIDAKLTELTALRSKSISKYVGHCDKLILVYLIGDDKDYNITDKVRVVSVNKFIDMLTSDESKEAYRKRLKLIVKIADAADKEIKDFGETVDYAEVV</sequence>
<dbReference type="STRING" id="1196031.A361_10795"/>
<dbReference type="KEGG" id="bon:A361_10795"/>